<evidence type="ECO:0000313" key="2">
    <source>
        <dbReference type="EMBL" id="PWK22135.1"/>
    </source>
</evidence>
<keyword evidence="3" id="KW-1185">Reference proteome</keyword>
<dbReference type="Proteomes" id="UP000245489">
    <property type="component" value="Unassembled WGS sequence"/>
</dbReference>
<reference evidence="2 3" key="1">
    <citation type="submission" date="2018-05" db="EMBL/GenBank/DDBJ databases">
        <title>Genomic Encyclopedia of Archaeal and Bacterial Type Strains, Phase II (KMG-II): from individual species to whole genera.</title>
        <authorList>
            <person name="Goeker M."/>
        </authorList>
    </citation>
    <scope>NUCLEOTIDE SEQUENCE [LARGE SCALE GENOMIC DNA]</scope>
    <source>
        <strain evidence="2 3">DSM 22214</strain>
    </source>
</reference>
<keyword evidence="1" id="KW-0732">Signal</keyword>
<protein>
    <submittedName>
        <fullName evidence="2">Uncharacterized protein</fullName>
    </submittedName>
</protein>
<organism evidence="2 3">
    <name type="scientific">Arcicella aurantiaca</name>
    <dbReference type="NCBI Taxonomy" id="591202"/>
    <lineage>
        <taxon>Bacteria</taxon>
        <taxon>Pseudomonadati</taxon>
        <taxon>Bacteroidota</taxon>
        <taxon>Cytophagia</taxon>
        <taxon>Cytophagales</taxon>
        <taxon>Flectobacillaceae</taxon>
        <taxon>Arcicella</taxon>
    </lineage>
</organism>
<sequence length="201" mass="23163">MKKCLSLSFQYFAILAMISFCTACSSTEKEQEEMCEKVYQSLKDNQSKIIIKMNGEKFYKEESIFGGHLEILEKNVTISYYDQFDSNVMIHFGGNKWYAARPIRVPVMLESGYSSNVMIGRMKNKAKKLGEGYLMASGFLTMKSFTKDKIIMMIEGKAKKYPKVDETSPSYDVKGYFISKRPKIDYLTVDEKAAFYDKVEK</sequence>
<accession>A0A316DW33</accession>
<feature type="chain" id="PRO_5016303179" evidence="1">
    <location>
        <begin position="24"/>
        <end position="201"/>
    </location>
</feature>
<dbReference type="RefSeq" id="WP_146199196.1">
    <property type="nucleotide sequence ID" value="NZ_QGGO01000021.1"/>
</dbReference>
<proteinExistence type="predicted"/>
<dbReference type="EMBL" id="QGGO01000021">
    <property type="protein sequence ID" value="PWK22135.1"/>
    <property type="molecule type" value="Genomic_DNA"/>
</dbReference>
<evidence type="ECO:0000256" key="1">
    <source>
        <dbReference type="SAM" id="SignalP"/>
    </source>
</evidence>
<dbReference type="AlphaFoldDB" id="A0A316DW33"/>
<comment type="caution">
    <text evidence="2">The sequence shown here is derived from an EMBL/GenBank/DDBJ whole genome shotgun (WGS) entry which is preliminary data.</text>
</comment>
<evidence type="ECO:0000313" key="3">
    <source>
        <dbReference type="Proteomes" id="UP000245489"/>
    </source>
</evidence>
<feature type="signal peptide" evidence="1">
    <location>
        <begin position="1"/>
        <end position="23"/>
    </location>
</feature>
<name>A0A316DW33_9BACT</name>
<gene>
    <name evidence="2" type="ORF">LV89_03520</name>
</gene>
<dbReference type="OrthoDB" id="949383at2"/>